<proteinExistence type="predicted"/>
<organism evidence="1 2">
    <name type="scientific">Thomasclavelia spiroformis</name>
    <dbReference type="NCBI Taxonomy" id="29348"/>
    <lineage>
        <taxon>Bacteria</taxon>
        <taxon>Bacillati</taxon>
        <taxon>Bacillota</taxon>
        <taxon>Erysipelotrichia</taxon>
        <taxon>Erysipelotrichales</taxon>
        <taxon>Coprobacillaceae</taxon>
        <taxon>Thomasclavelia</taxon>
    </lineage>
</organism>
<comment type="caution">
    <text evidence="1">The sequence shown here is derived from an EMBL/GenBank/DDBJ whole genome shotgun (WGS) entry which is preliminary data.</text>
</comment>
<reference evidence="2" key="1">
    <citation type="submission" date="2017-04" db="EMBL/GenBank/DDBJ databases">
        <title>Function of individual gut microbiota members based on whole genome sequencing of pure cultures obtained from chicken caecum.</title>
        <authorList>
            <person name="Medvecky M."/>
            <person name="Cejkova D."/>
            <person name="Polansky O."/>
            <person name="Karasova D."/>
            <person name="Kubasova T."/>
            <person name="Cizek A."/>
            <person name="Rychlik I."/>
        </authorList>
    </citation>
    <scope>NUCLEOTIDE SEQUENCE [LARGE SCALE GENOMIC DNA]</scope>
    <source>
        <strain evidence="2">An149</strain>
    </source>
</reference>
<name>A0A1Y4QI57_9FIRM</name>
<sequence>MKEKIERFNQDEQLRDMAYKRSLNRWANERDKQDMYEKGKEEGIEEGIKQGIIEKSKEKTKQLFNKYYPKEDDSILENLNSEQYDKIFEMILDNRGINEIKKFLK</sequence>
<evidence type="ECO:0000313" key="1">
    <source>
        <dbReference type="EMBL" id="OUQ04985.1"/>
    </source>
</evidence>
<gene>
    <name evidence="1" type="ORF">B5E91_07805</name>
</gene>
<accession>A0A1Y4QI57</accession>
<dbReference type="Proteomes" id="UP000196258">
    <property type="component" value="Unassembled WGS sequence"/>
</dbReference>
<protein>
    <recommendedName>
        <fullName evidence="3">Flagellar assembly protein H</fullName>
    </recommendedName>
</protein>
<dbReference type="RefSeq" id="WP_087256751.1">
    <property type="nucleotide sequence ID" value="NZ_NFLB01000008.1"/>
</dbReference>
<evidence type="ECO:0000313" key="2">
    <source>
        <dbReference type="Proteomes" id="UP000196258"/>
    </source>
</evidence>
<dbReference type="EMBL" id="NFLB01000008">
    <property type="protein sequence ID" value="OUQ04985.1"/>
    <property type="molecule type" value="Genomic_DNA"/>
</dbReference>
<evidence type="ECO:0008006" key="3">
    <source>
        <dbReference type="Google" id="ProtNLM"/>
    </source>
</evidence>
<dbReference type="AlphaFoldDB" id="A0A1Y4QI57"/>